<protein>
    <submittedName>
        <fullName evidence="12">Type II secretion system F family protein</fullName>
    </submittedName>
</protein>
<evidence type="ECO:0000256" key="3">
    <source>
        <dbReference type="ARBA" id="ARBA00022448"/>
    </source>
</evidence>
<keyword evidence="3 9" id="KW-0813">Transport</keyword>
<evidence type="ECO:0000256" key="8">
    <source>
        <dbReference type="ARBA" id="ARBA00023136"/>
    </source>
</evidence>
<evidence type="ECO:0000256" key="1">
    <source>
        <dbReference type="ARBA" id="ARBA00004429"/>
    </source>
</evidence>
<reference evidence="12 13" key="1">
    <citation type="submission" date="2021-05" db="EMBL/GenBank/DDBJ databases">
        <title>The draft genome of Geobacter pelophilus DSM 12255.</title>
        <authorList>
            <person name="Xu Z."/>
            <person name="Masuda Y."/>
            <person name="Itoh H."/>
            <person name="Senoo K."/>
        </authorList>
    </citation>
    <scope>NUCLEOTIDE SEQUENCE [LARGE SCALE GENOMIC DNA]</scope>
    <source>
        <strain evidence="12 13">DSM 12255</strain>
    </source>
</reference>
<evidence type="ECO:0000256" key="6">
    <source>
        <dbReference type="ARBA" id="ARBA00022692"/>
    </source>
</evidence>
<dbReference type="Pfam" id="PF00482">
    <property type="entry name" value="T2SSF"/>
    <property type="match status" value="2"/>
</dbReference>
<gene>
    <name evidence="12" type="ORF">KI809_00595</name>
</gene>
<feature type="domain" description="Type II secretion system protein GspF" evidence="11">
    <location>
        <begin position="70"/>
        <end position="191"/>
    </location>
</feature>
<keyword evidence="5" id="KW-0997">Cell inner membrane</keyword>
<dbReference type="Gene3D" id="1.20.81.30">
    <property type="entry name" value="Type II secretion system (T2SS), domain F"/>
    <property type="match status" value="2"/>
</dbReference>
<evidence type="ECO:0000256" key="4">
    <source>
        <dbReference type="ARBA" id="ARBA00022475"/>
    </source>
</evidence>
<feature type="domain" description="Type II secretion system protein GspF" evidence="11">
    <location>
        <begin position="271"/>
        <end position="393"/>
    </location>
</feature>
<dbReference type="AlphaFoldDB" id="A0AAW4KWU9"/>
<evidence type="ECO:0000259" key="11">
    <source>
        <dbReference type="Pfam" id="PF00482"/>
    </source>
</evidence>
<dbReference type="PANTHER" id="PTHR30012">
    <property type="entry name" value="GENERAL SECRETION PATHWAY PROTEIN"/>
    <property type="match status" value="1"/>
</dbReference>
<evidence type="ECO:0000256" key="5">
    <source>
        <dbReference type="ARBA" id="ARBA00022519"/>
    </source>
</evidence>
<keyword evidence="4" id="KW-1003">Cell membrane</keyword>
<feature type="transmembrane region" description="Helical" evidence="10">
    <location>
        <begin position="210"/>
        <end position="236"/>
    </location>
</feature>
<dbReference type="InterPro" id="IPR001992">
    <property type="entry name" value="T2SS_GspF/T4SS_PilC_CS"/>
</dbReference>
<evidence type="ECO:0000256" key="9">
    <source>
        <dbReference type="RuleBase" id="RU003923"/>
    </source>
</evidence>
<proteinExistence type="inferred from homology"/>
<dbReference type="GO" id="GO:0015628">
    <property type="term" value="P:protein secretion by the type II secretion system"/>
    <property type="evidence" value="ECO:0007669"/>
    <property type="project" value="TreeGrafter"/>
</dbReference>
<evidence type="ECO:0000313" key="13">
    <source>
        <dbReference type="Proteomes" id="UP000811899"/>
    </source>
</evidence>
<evidence type="ECO:0000256" key="10">
    <source>
        <dbReference type="SAM" id="Phobius"/>
    </source>
</evidence>
<dbReference type="Proteomes" id="UP000811899">
    <property type="component" value="Unassembled WGS sequence"/>
</dbReference>
<name>A0AAW4KWU9_9BACT</name>
<keyword evidence="8 10" id="KW-0472">Membrane</keyword>
<evidence type="ECO:0000313" key="12">
    <source>
        <dbReference type="EMBL" id="MBT0662789.1"/>
    </source>
</evidence>
<dbReference type="GO" id="GO:0005886">
    <property type="term" value="C:plasma membrane"/>
    <property type="evidence" value="ECO:0007669"/>
    <property type="project" value="UniProtKB-SubCell"/>
</dbReference>
<dbReference type="PROSITE" id="PS00874">
    <property type="entry name" value="T2SP_F"/>
    <property type="match status" value="1"/>
</dbReference>
<feature type="transmembrane region" description="Helical" evidence="10">
    <location>
        <begin position="164"/>
        <end position="190"/>
    </location>
</feature>
<keyword evidence="6 9" id="KW-0812">Transmembrane</keyword>
<dbReference type="InterPro" id="IPR018076">
    <property type="entry name" value="T2SS_GspF_dom"/>
</dbReference>
<comment type="subcellular location">
    <subcellularLocation>
        <location evidence="1">Cell inner membrane</location>
        <topology evidence="1">Multi-pass membrane protein</topology>
    </subcellularLocation>
    <subcellularLocation>
        <location evidence="9">Cell membrane</location>
        <topology evidence="9">Multi-pass membrane protein</topology>
    </subcellularLocation>
</comment>
<accession>A0AAW4KWU9</accession>
<keyword evidence="13" id="KW-1185">Reference proteome</keyword>
<dbReference type="InterPro" id="IPR042094">
    <property type="entry name" value="T2SS_GspF_sf"/>
</dbReference>
<dbReference type="InterPro" id="IPR003004">
    <property type="entry name" value="GspF/PilC"/>
</dbReference>
<feature type="transmembrane region" description="Helical" evidence="10">
    <location>
        <begin position="373"/>
        <end position="394"/>
    </location>
</feature>
<dbReference type="PRINTS" id="PR00812">
    <property type="entry name" value="BCTERIALGSPF"/>
</dbReference>
<evidence type="ECO:0000256" key="7">
    <source>
        <dbReference type="ARBA" id="ARBA00022989"/>
    </source>
</evidence>
<keyword evidence="7 10" id="KW-1133">Transmembrane helix</keyword>
<comment type="caution">
    <text evidence="12">The sequence shown here is derived from an EMBL/GenBank/DDBJ whole genome shotgun (WGS) entry which is preliminary data.</text>
</comment>
<dbReference type="PANTHER" id="PTHR30012:SF7">
    <property type="entry name" value="PROTEIN TRANSPORT PROTEIN HOFC HOMOLOG"/>
    <property type="match status" value="1"/>
</dbReference>
<sequence>MPLYYCKIGSADGRIIEKEFEAANPAVLKQTLEEQGFFVFSVKKKSLQFLWETGTKRRRVDNKELLTFNQELLVLMKAGLPIIQALDTILDRGGNGKLIEVLSTVREEIKGGAALSDAMAKHPGAFSHLYVASVRAGERTGDLPLTIKRFTAFIKKAEAIKKKVISALIYPAILITVASAAVLLLLVYVVPTFSQVYADAGSQLPAPTQALILFTSWLKKYFLLIVAAMFVASTLFKRWSATHSGRYIVDGYKIRLPVFGELYVKYSLTGFVRTLATVIGSGIPIVESLKMSVGTLNNRVLERRLLDAVAKVEEGVSLSSAFEGAKIMPPIALRMIGVGETTGALEEMLSDISEYFEEEIEARLHVLTTAIEPAIMIIMGIVIGVIILTMYLPIFKIAGTVG</sequence>
<evidence type="ECO:0000256" key="2">
    <source>
        <dbReference type="ARBA" id="ARBA00005745"/>
    </source>
</evidence>
<organism evidence="12 13">
    <name type="scientific">Geoanaerobacter pelophilus</name>
    <dbReference type="NCBI Taxonomy" id="60036"/>
    <lineage>
        <taxon>Bacteria</taxon>
        <taxon>Pseudomonadati</taxon>
        <taxon>Thermodesulfobacteriota</taxon>
        <taxon>Desulfuromonadia</taxon>
        <taxon>Geobacterales</taxon>
        <taxon>Geobacteraceae</taxon>
        <taxon>Geoanaerobacter</taxon>
    </lineage>
</organism>
<dbReference type="FunFam" id="1.20.81.30:FF:000001">
    <property type="entry name" value="Type II secretion system protein F"/>
    <property type="match status" value="2"/>
</dbReference>
<comment type="similarity">
    <text evidence="2 9">Belongs to the GSP F family.</text>
</comment>
<dbReference type="RefSeq" id="WP_214169586.1">
    <property type="nucleotide sequence ID" value="NZ_JAHCVJ010000001.1"/>
</dbReference>
<dbReference type="EMBL" id="JAHCVJ010000001">
    <property type="protein sequence ID" value="MBT0662789.1"/>
    <property type="molecule type" value="Genomic_DNA"/>
</dbReference>